<dbReference type="AlphaFoldDB" id="A0A6L2M8D5"/>
<dbReference type="CDD" id="cd09272">
    <property type="entry name" value="RNase_HI_RT_Ty1"/>
    <property type="match status" value="1"/>
</dbReference>
<organism evidence="3">
    <name type="scientific">Tanacetum cinerariifolium</name>
    <name type="common">Dalmatian daisy</name>
    <name type="synonym">Chrysanthemum cinerariifolium</name>
    <dbReference type="NCBI Taxonomy" id="118510"/>
    <lineage>
        <taxon>Eukaryota</taxon>
        <taxon>Viridiplantae</taxon>
        <taxon>Streptophyta</taxon>
        <taxon>Embryophyta</taxon>
        <taxon>Tracheophyta</taxon>
        <taxon>Spermatophyta</taxon>
        <taxon>Magnoliopsida</taxon>
        <taxon>eudicotyledons</taxon>
        <taxon>Gunneridae</taxon>
        <taxon>Pentapetalae</taxon>
        <taxon>asterids</taxon>
        <taxon>campanulids</taxon>
        <taxon>Asterales</taxon>
        <taxon>Asteraceae</taxon>
        <taxon>Asteroideae</taxon>
        <taxon>Anthemideae</taxon>
        <taxon>Anthemidinae</taxon>
        <taxon>Tanacetum</taxon>
    </lineage>
</organism>
<feature type="domain" description="CCHC-type" evidence="2">
    <location>
        <begin position="155"/>
        <end position="170"/>
    </location>
</feature>
<proteinExistence type="predicted"/>
<evidence type="ECO:0000256" key="1">
    <source>
        <dbReference type="PROSITE-ProRule" id="PRU00047"/>
    </source>
</evidence>
<protein>
    <recommendedName>
        <fullName evidence="2">CCHC-type domain-containing protein</fullName>
    </recommendedName>
</protein>
<dbReference type="InterPro" id="IPR036875">
    <property type="entry name" value="Znf_CCHC_sf"/>
</dbReference>
<dbReference type="InterPro" id="IPR001878">
    <property type="entry name" value="Znf_CCHC"/>
</dbReference>
<name>A0A6L2M8D5_TANCI</name>
<dbReference type="PROSITE" id="PS50158">
    <property type="entry name" value="ZF_CCHC"/>
    <property type="match status" value="1"/>
</dbReference>
<comment type="caution">
    <text evidence="3">The sequence shown here is derived from an EMBL/GenBank/DDBJ whole genome shotgun (WGS) entry which is preliminary data.</text>
</comment>
<dbReference type="GO" id="GO:0003676">
    <property type="term" value="F:nucleic acid binding"/>
    <property type="evidence" value="ECO:0007669"/>
    <property type="project" value="InterPro"/>
</dbReference>
<dbReference type="SUPFAM" id="SSF57756">
    <property type="entry name" value="Retrovirus zinc finger-like domains"/>
    <property type="match status" value="1"/>
</dbReference>
<dbReference type="GO" id="GO:0008270">
    <property type="term" value="F:zinc ion binding"/>
    <property type="evidence" value="ECO:0007669"/>
    <property type="project" value="UniProtKB-KW"/>
</dbReference>
<sequence length="491" mass="56770">MVVAAQIINNLTLRYEKKLRFMKQPMAPAPDPETADLKIIDKYYVSVNIKQEEDGQSVRLYLLKMKRYLDTLERVGLAMPNELVMSLILNSLNKDYEQFIQNYIMHSMGKTLVELHAMLKLQEKGIPKKNKLAYAPKPKILPPPKRENLEKDSICHHCKEVGHWRRNCPSYHVKLKKRKNVRGASTLGIFTIGLYAFPNKSWVYDTSCRTHICNTSQGLRKSRKLKHGALSLKRHDEVEPTEVEPYSVEVPIRRSEWISQAADRYSFYVDAKEHELGDLNEPPNYKAALSYPEFDKGLDAMITEMQSMKDNQVWYVVDLPPNGRTVGSKWIFKKKNDMDGNQASRSLNKRFDEEIKKVGFTQNPNEPCVYLKVSREAEYIAIAKASMEAVWMRKFIDGLEDVMPLNKRPMEMLCDNAPAIAIANDPKIMKGARHYQRKYRYIREVIQAGKIVLKKVHTYDNLADSFTKLMPYNKHFEHAMGIGFCPATSLM</sequence>
<dbReference type="EMBL" id="BKCJ010005945">
    <property type="protein sequence ID" value="GEU69487.1"/>
    <property type="molecule type" value="Genomic_DNA"/>
</dbReference>
<evidence type="ECO:0000259" key="2">
    <source>
        <dbReference type="PROSITE" id="PS50158"/>
    </source>
</evidence>
<dbReference type="Pfam" id="PF00098">
    <property type="entry name" value="zf-CCHC"/>
    <property type="match status" value="1"/>
</dbReference>
<dbReference type="Gene3D" id="4.10.60.10">
    <property type="entry name" value="Zinc finger, CCHC-type"/>
    <property type="match status" value="1"/>
</dbReference>
<keyword evidence="1" id="KW-0862">Zinc</keyword>
<accession>A0A6L2M8D5</accession>
<dbReference type="SMART" id="SM00343">
    <property type="entry name" value="ZnF_C2HC"/>
    <property type="match status" value="1"/>
</dbReference>
<keyword evidence="1" id="KW-0863">Zinc-finger</keyword>
<keyword evidence="1" id="KW-0479">Metal-binding</keyword>
<gene>
    <name evidence="3" type="ORF">Tci_041465</name>
</gene>
<reference evidence="3" key="1">
    <citation type="journal article" date="2019" name="Sci. Rep.">
        <title>Draft genome of Tanacetum cinerariifolium, the natural source of mosquito coil.</title>
        <authorList>
            <person name="Yamashiro T."/>
            <person name="Shiraishi A."/>
            <person name="Satake H."/>
            <person name="Nakayama K."/>
        </authorList>
    </citation>
    <scope>NUCLEOTIDE SEQUENCE</scope>
</reference>
<evidence type="ECO:0000313" key="3">
    <source>
        <dbReference type="EMBL" id="GEU69487.1"/>
    </source>
</evidence>